<evidence type="ECO:0008006" key="4">
    <source>
        <dbReference type="Google" id="ProtNLM"/>
    </source>
</evidence>
<evidence type="ECO:0000313" key="3">
    <source>
        <dbReference type="Proteomes" id="UP000597444"/>
    </source>
</evidence>
<dbReference type="AlphaFoldDB" id="A0A8J3ICB0"/>
<proteinExistence type="predicted"/>
<dbReference type="Pfam" id="PF13416">
    <property type="entry name" value="SBP_bac_8"/>
    <property type="match status" value="1"/>
</dbReference>
<evidence type="ECO:0000313" key="2">
    <source>
        <dbReference type="EMBL" id="GHO91661.1"/>
    </source>
</evidence>
<accession>A0A8J3ICB0</accession>
<dbReference type="Gene3D" id="3.40.190.10">
    <property type="entry name" value="Periplasmic binding protein-like II"/>
    <property type="match status" value="1"/>
</dbReference>
<keyword evidence="3" id="KW-1185">Reference proteome</keyword>
<feature type="signal peptide" evidence="1">
    <location>
        <begin position="1"/>
        <end position="29"/>
    </location>
</feature>
<dbReference type="PANTHER" id="PTHR43649">
    <property type="entry name" value="ARABINOSE-BINDING PROTEIN-RELATED"/>
    <property type="match status" value="1"/>
</dbReference>
<gene>
    <name evidence="2" type="ORF">KSF_017090</name>
</gene>
<dbReference type="InterPro" id="IPR006059">
    <property type="entry name" value="SBP"/>
</dbReference>
<name>A0A8J3ICB0_9CHLR</name>
<reference evidence="2" key="1">
    <citation type="submission" date="2020-10" db="EMBL/GenBank/DDBJ databases">
        <title>Taxonomic study of unclassified bacteria belonging to the class Ktedonobacteria.</title>
        <authorList>
            <person name="Yabe S."/>
            <person name="Wang C.M."/>
            <person name="Zheng Y."/>
            <person name="Sakai Y."/>
            <person name="Cavaletti L."/>
            <person name="Monciardini P."/>
            <person name="Donadio S."/>
        </authorList>
    </citation>
    <scope>NUCLEOTIDE SEQUENCE</scope>
    <source>
        <strain evidence="2">ID150040</strain>
    </source>
</reference>
<dbReference type="PANTHER" id="PTHR43649:SF30">
    <property type="entry name" value="ABC TRANSPORTER SUBSTRATE-BINDING PROTEIN"/>
    <property type="match status" value="1"/>
</dbReference>
<protein>
    <recommendedName>
        <fullName evidence="4">Sugar ABC transporter substrate-binding protein</fullName>
    </recommendedName>
</protein>
<dbReference type="Proteomes" id="UP000597444">
    <property type="component" value="Unassembled WGS sequence"/>
</dbReference>
<dbReference type="EMBL" id="BNJK01000001">
    <property type="protein sequence ID" value="GHO91661.1"/>
    <property type="molecule type" value="Genomic_DNA"/>
</dbReference>
<dbReference type="InterPro" id="IPR050490">
    <property type="entry name" value="Bact_solute-bd_prot1"/>
</dbReference>
<evidence type="ECO:0000256" key="1">
    <source>
        <dbReference type="SAM" id="SignalP"/>
    </source>
</evidence>
<organism evidence="2 3">
    <name type="scientific">Reticulibacter mediterranei</name>
    <dbReference type="NCBI Taxonomy" id="2778369"/>
    <lineage>
        <taxon>Bacteria</taxon>
        <taxon>Bacillati</taxon>
        <taxon>Chloroflexota</taxon>
        <taxon>Ktedonobacteria</taxon>
        <taxon>Ktedonobacterales</taxon>
        <taxon>Reticulibacteraceae</taxon>
        <taxon>Reticulibacter</taxon>
    </lineage>
</organism>
<comment type="caution">
    <text evidence="2">The sequence shown here is derived from an EMBL/GenBank/DDBJ whole genome shotgun (WGS) entry which is preliminary data.</text>
</comment>
<feature type="chain" id="PRO_5035163806" description="Sugar ABC transporter substrate-binding protein" evidence="1">
    <location>
        <begin position="30"/>
        <end position="435"/>
    </location>
</feature>
<dbReference type="RefSeq" id="WP_220202542.1">
    <property type="nucleotide sequence ID" value="NZ_BNJK01000001.1"/>
</dbReference>
<keyword evidence="1" id="KW-0732">Signal</keyword>
<sequence>MDTSITRRVLLLNGCKTIAGASLLSSVLAACGGSSSGEGSTTQKLQYWALNYQPKGANQTGKLTDGAVTAYQKAHAGTTVEITGYTGDSAGFTKVTQAVRGGNSVDLFRIPSDTLPLLVKQGLVTPIDSYLTADDKADIYPNLLEAVTFNGKMYAWPLWVPPVGMYLNLDIFKERGVEVPKDDWTYDQFVEIAKKLTFTRSNGTKVYGYTGAVDPDIVNTWPFIMGDGGVPLSTDHKKYTFNSPESISGLQKLVDLALKYKVTPPDFGTQSPTDIMTGFGGKKNYAMYSEPSGSSSSYKQMGMNFTVKAMPIGGLGKPLTTGGIGLIAVAKLDDEGKVKAAMDLARYLTGTQVGTDVPGYYLAPGARKSVKVDDPISLFSPFVSYTQLMPIIPEWEQIRKLLHTQIQNAIFGKASPSQALNAPAKEIDSILAGAD</sequence>
<dbReference type="SUPFAM" id="SSF53850">
    <property type="entry name" value="Periplasmic binding protein-like II"/>
    <property type="match status" value="1"/>
</dbReference>
<dbReference type="PROSITE" id="PS51257">
    <property type="entry name" value="PROKAR_LIPOPROTEIN"/>
    <property type="match status" value="1"/>
</dbReference>